<dbReference type="EMBL" id="PP179325">
    <property type="protein sequence ID" value="XAI70535.1"/>
    <property type="molecule type" value="Genomic_DNA"/>
</dbReference>
<keyword evidence="1" id="KW-1133">Transmembrane helix</keyword>
<organism evidence="2">
    <name type="scientific">Pseudomonas phage Touem01</name>
    <dbReference type="NCBI Taxonomy" id="3138548"/>
    <lineage>
        <taxon>Viruses</taxon>
    </lineage>
</organism>
<feature type="transmembrane region" description="Helical" evidence="1">
    <location>
        <begin position="42"/>
        <end position="61"/>
    </location>
</feature>
<accession>A0AAU6W1H4</accession>
<keyword evidence="1" id="KW-0812">Transmembrane</keyword>
<reference evidence="2" key="1">
    <citation type="journal article" date="2024" name="J. Gen. Virol.">
        <title>Novel phages of Pseudomonas syringae unveil numerous potential auxiliary metabolic genes.</title>
        <authorList>
            <person name="Feltin C."/>
            <person name="Garneau J.R."/>
            <person name="Morris C.E."/>
            <person name="Berard A."/>
            <person name="Torres-Barcelo C."/>
        </authorList>
    </citation>
    <scope>NUCLEOTIDE SEQUENCE</scope>
</reference>
<feature type="transmembrane region" description="Helical" evidence="1">
    <location>
        <begin position="20"/>
        <end position="36"/>
    </location>
</feature>
<name>A0AAU6W1H4_9VIRU</name>
<sequence>MKSLKSLFLKAWHFIGDDRFSLLVAGAVYSLSLRQIGDGDYWGFAFLALSILSGVFAWRDLGRKVRA</sequence>
<evidence type="ECO:0000313" key="2">
    <source>
        <dbReference type="EMBL" id="XAI70535.1"/>
    </source>
</evidence>
<protein>
    <recommendedName>
        <fullName evidence="3">Holin</fullName>
    </recommendedName>
</protein>
<keyword evidence="1" id="KW-0472">Membrane</keyword>
<proteinExistence type="predicted"/>
<gene>
    <name evidence="2" type="ORF">Touem01_00006</name>
</gene>
<evidence type="ECO:0000256" key="1">
    <source>
        <dbReference type="SAM" id="Phobius"/>
    </source>
</evidence>
<evidence type="ECO:0008006" key="3">
    <source>
        <dbReference type="Google" id="ProtNLM"/>
    </source>
</evidence>